<dbReference type="PANTHER" id="PTHR39087:SF2">
    <property type="entry name" value="UPF0104 MEMBRANE PROTEIN MJ1595"/>
    <property type="match status" value="1"/>
</dbReference>
<feature type="transmembrane region" description="Helical" evidence="6">
    <location>
        <begin position="111"/>
        <end position="136"/>
    </location>
</feature>
<dbReference type="NCBIfam" id="TIGR00374">
    <property type="entry name" value="flippase-like domain"/>
    <property type="match status" value="1"/>
</dbReference>
<dbReference type="InterPro" id="IPR022791">
    <property type="entry name" value="L-PG_synthase/AglD"/>
</dbReference>
<evidence type="ECO:0000256" key="1">
    <source>
        <dbReference type="ARBA" id="ARBA00004651"/>
    </source>
</evidence>
<name>A0A9D1EXC7_9BACT</name>
<dbReference type="Pfam" id="PF03706">
    <property type="entry name" value="LPG_synthase_TM"/>
    <property type="match status" value="1"/>
</dbReference>
<keyword evidence="4 6" id="KW-1133">Transmembrane helix</keyword>
<reference evidence="7" key="2">
    <citation type="journal article" date="2021" name="PeerJ">
        <title>Extensive microbial diversity within the chicken gut microbiome revealed by metagenomics and culture.</title>
        <authorList>
            <person name="Gilroy R."/>
            <person name="Ravi A."/>
            <person name="Getino M."/>
            <person name="Pursley I."/>
            <person name="Horton D.L."/>
            <person name="Alikhan N.F."/>
            <person name="Baker D."/>
            <person name="Gharbi K."/>
            <person name="Hall N."/>
            <person name="Watson M."/>
            <person name="Adriaenssens E.M."/>
            <person name="Foster-Nyarko E."/>
            <person name="Jarju S."/>
            <person name="Secka A."/>
            <person name="Antonio M."/>
            <person name="Oren A."/>
            <person name="Chaudhuri R.R."/>
            <person name="La Ragione R."/>
            <person name="Hildebrand F."/>
            <person name="Pallen M.J."/>
        </authorList>
    </citation>
    <scope>NUCLEOTIDE SEQUENCE</scope>
    <source>
        <strain evidence="7">6276</strain>
    </source>
</reference>
<keyword evidence="3 6" id="KW-0812">Transmembrane</keyword>
<protein>
    <submittedName>
        <fullName evidence="7">Flippase-like domain-containing protein</fullName>
    </submittedName>
</protein>
<feature type="transmembrane region" description="Helical" evidence="6">
    <location>
        <begin position="6"/>
        <end position="23"/>
    </location>
</feature>
<accession>A0A9D1EXC7</accession>
<feature type="transmembrane region" description="Helical" evidence="6">
    <location>
        <begin position="244"/>
        <end position="264"/>
    </location>
</feature>
<gene>
    <name evidence="7" type="ORF">IAC10_02015</name>
</gene>
<keyword evidence="2" id="KW-1003">Cell membrane</keyword>
<dbReference type="PANTHER" id="PTHR39087">
    <property type="entry name" value="UPF0104 MEMBRANE PROTEIN MJ1595"/>
    <property type="match status" value="1"/>
</dbReference>
<proteinExistence type="predicted"/>
<feature type="transmembrane region" description="Helical" evidence="6">
    <location>
        <begin position="218"/>
        <end position="238"/>
    </location>
</feature>
<keyword evidence="5 6" id="KW-0472">Membrane</keyword>
<comment type="subcellular location">
    <subcellularLocation>
        <location evidence="1">Cell membrane</location>
        <topology evidence="1">Multi-pass membrane protein</topology>
    </subcellularLocation>
</comment>
<evidence type="ECO:0000256" key="3">
    <source>
        <dbReference type="ARBA" id="ARBA00022692"/>
    </source>
</evidence>
<feature type="transmembrane region" description="Helical" evidence="6">
    <location>
        <begin position="35"/>
        <end position="53"/>
    </location>
</feature>
<feature type="transmembrane region" description="Helical" evidence="6">
    <location>
        <begin position="295"/>
        <end position="318"/>
    </location>
</feature>
<dbReference type="GO" id="GO:0005886">
    <property type="term" value="C:plasma membrane"/>
    <property type="evidence" value="ECO:0007669"/>
    <property type="project" value="UniProtKB-SubCell"/>
</dbReference>
<dbReference type="EMBL" id="DVIU01000041">
    <property type="protein sequence ID" value="HIS35394.1"/>
    <property type="molecule type" value="Genomic_DNA"/>
</dbReference>
<organism evidence="7 8">
    <name type="scientific">Candidatus Scatousia excrementigallinarum</name>
    <dbReference type="NCBI Taxonomy" id="2840935"/>
    <lineage>
        <taxon>Bacteria</taxon>
        <taxon>Candidatus Scatousia</taxon>
    </lineage>
</organism>
<feature type="transmembrane region" description="Helical" evidence="6">
    <location>
        <begin position="271"/>
        <end position="289"/>
    </location>
</feature>
<reference evidence="7" key="1">
    <citation type="submission" date="2020-10" db="EMBL/GenBank/DDBJ databases">
        <authorList>
            <person name="Gilroy R."/>
        </authorList>
    </citation>
    <scope>NUCLEOTIDE SEQUENCE</scope>
    <source>
        <strain evidence="7">6276</strain>
    </source>
</reference>
<evidence type="ECO:0000256" key="4">
    <source>
        <dbReference type="ARBA" id="ARBA00022989"/>
    </source>
</evidence>
<comment type="caution">
    <text evidence="7">The sequence shown here is derived from an EMBL/GenBank/DDBJ whole genome shotgun (WGS) entry which is preliminary data.</text>
</comment>
<feature type="transmembrane region" description="Helical" evidence="6">
    <location>
        <begin position="142"/>
        <end position="165"/>
    </location>
</feature>
<evidence type="ECO:0000256" key="2">
    <source>
        <dbReference type="ARBA" id="ARBA00022475"/>
    </source>
</evidence>
<evidence type="ECO:0000313" key="8">
    <source>
        <dbReference type="Proteomes" id="UP000823928"/>
    </source>
</evidence>
<dbReference type="AlphaFoldDB" id="A0A9D1EXC7"/>
<evidence type="ECO:0000256" key="5">
    <source>
        <dbReference type="ARBA" id="ARBA00023136"/>
    </source>
</evidence>
<dbReference type="Proteomes" id="UP000823928">
    <property type="component" value="Unassembled WGS sequence"/>
</dbReference>
<evidence type="ECO:0000256" key="6">
    <source>
        <dbReference type="SAM" id="Phobius"/>
    </source>
</evidence>
<evidence type="ECO:0000313" key="7">
    <source>
        <dbReference type="EMBL" id="HIS35394.1"/>
    </source>
</evidence>
<sequence length="333" mass="37714">MSKRKIVAFIITILLLCLIFYKINWSELIQTFKSFNFKNIWLIVPLYILTLYIRGIRWKALLLNDSKYSSIHLGQVFTVGSMLNIFLPARAGDVYRAYYLGSVKGEKKMKVFGSIILERTLDGISVFFMLLAAILLYCKQQWILHIAYGIGALFIGSLILFYLIFKFNKIDFICEKLSCIAQKLPKKFVNSAVSAIDKLCNYTKSFMEGFVVLDYPKYWWIACFTSIVVWGIEAYVAFLIVDSFGLGLGFSAGLFVLSLISFSTMIPSTSVFLGPYQVAYIMALGIFGVEKSTALAVSTVHQTLLMIILTVIGGYYLLKFNISMKDIENSELS</sequence>